<evidence type="ECO:0000313" key="2">
    <source>
        <dbReference type="EMBL" id="PWZ26457.1"/>
    </source>
</evidence>
<reference evidence="2 3" key="1">
    <citation type="journal article" date="2018" name="Nat. Genet.">
        <title>Extensive intraspecific gene order and gene structural variations between Mo17 and other maize genomes.</title>
        <authorList>
            <person name="Sun S."/>
            <person name="Zhou Y."/>
            <person name="Chen J."/>
            <person name="Shi J."/>
            <person name="Zhao H."/>
            <person name="Zhao H."/>
            <person name="Song W."/>
            <person name="Zhang M."/>
            <person name="Cui Y."/>
            <person name="Dong X."/>
            <person name="Liu H."/>
            <person name="Ma X."/>
            <person name="Jiao Y."/>
            <person name="Wang B."/>
            <person name="Wei X."/>
            <person name="Stein J.C."/>
            <person name="Glaubitz J.C."/>
            <person name="Lu F."/>
            <person name="Yu G."/>
            <person name="Liang C."/>
            <person name="Fengler K."/>
            <person name="Li B."/>
            <person name="Rafalski A."/>
            <person name="Schnable P.S."/>
            <person name="Ware D.H."/>
            <person name="Buckler E.S."/>
            <person name="Lai J."/>
        </authorList>
    </citation>
    <scope>NUCLEOTIDE SEQUENCE [LARGE SCALE GENOMIC DNA]</scope>
    <source>
        <strain evidence="3">cv. Missouri 17</strain>
        <tissue evidence="2">Seedling</tissue>
    </source>
</reference>
<accession>A0A3L6F457</accession>
<dbReference type="Pfam" id="PF14291">
    <property type="entry name" value="DUF4371"/>
    <property type="match status" value="1"/>
</dbReference>
<dbReference type="InterPro" id="IPR012337">
    <property type="entry name" value="RNaseH-like_sf"/>
</dbReference>
<dbReference type="InterPro" id="IPR006580">
    <property type="entry name" value="Znf_TTF"/>
</dbReference>
<gene>
    <name evidence="2" type="primary">ZMYM1_16</name>
    <name evidence="2" type="ORF">Zm00014a_019108</name>
</gene>
<dbReference type="InterPro" id="IPR025398">
    <property type="entry name" value="DUF4371"/>
</dbReference>
<proteinExistence type="predicted"/>
<comment type="caution">
    <text evidence="2">The sequence shown here is derived from an EMBL/GenBank/DDBJ whole genome shotgun (WGS) entry which is preliminary data.</text>
</comment>
<sequence>MKRKLKTIDCFFQRDNPRATPIENSNLTNVQDSDPINLHTEAAELNQQETLATSFERDLGKRVQILRLPFDQQDEARRFYISEGPYQVILDEYPLNDASHARRFQSNWFKQFSWLEYSPHTDRAYCLPCFLFSKKPIGKYGSDTFTVKGFNNWKKVNEGKECAFLKHMGNSGSAHNYSVGCFNNLKNSMTHIDKVMVKENEKLVAEARLRLTTTINSIRWLTFQGCPFRGHDESQNSLNQGNFLEMVKLLASYNKEVKGVVLQNAPKNAKYTSSDVQKEILSIVARKVQKLIREEIGTSKFCIMVDEARDESKKEQMAIVIRFVNKEGLIKERFLDLVHVKDTTAVTLKNSICAVLTANSLSIEDIRGQGYDGASNMRGEWNGLKALILNECPYAYYIHCMAHQLQLALVAASREVQQVHNFFQHATFIINVVSSSTKRNDELLAAQAEEIAREIELGELDTGQGANQMSSLQRPGDTRWSSHYKSIQSLKKMFSATISVLRSIANDRSVSKYSRGDAAGGQLLL</sequence>
<evidence type="ECO:0000259" key="1">
    <source>
        <dbReference type="SMART" id="SM00597"/>
    </source>
</evidence>
<evidence type="ECO:0000313" key="3">
    <source>
        <dbReference type="Proteomes" id="UP000251960"/>
    </source>
</evidence>
<protein>
    <submittedName>
        <fullName evidence="2">Zinc finger MYM-type protein 1</fullName>
    </submittedName>
</protein>
<dbReference type="PANTHER" id="PTHR45749">
    <property type="match status" value="1"/>
</dbReference>
<dbReference type="SMART" id="SM00597">
    <property type="entry name" value="ZnF_TTF"/>
    <property type="match status" value="1"/>
</dbReference>
<dbReference type="SUPFAM" id="SSF53098">
    <property type="entry name" value="Ribonuclease H-like"/>
    <property type="match status" value="1"/>
</dbReference>
<dbReference type="EMBL" id="NCVQ01000005">
    <property type="protein sequence ID" value="PWZ26457.1"/>
    <property type="molecule type" value="Genomic_DNA"/>
</dbReference>
<name>A0A3L6F457_MAIZE</name>
<dbReference type="AlphaFoldDB" id="A0A3L6F457"/>
<dbReference type="Proteomes" id="UP000251960">
    <property type="component" value="Chromosome 4"/>
</dbReference>
<dbReference type="PANTHER" id="PTHR45749:SF37">
    <property type="entry name" value="OS05G0311600 PROTEIN"/>
    <property type="match status" value="1"/>
</dbReference>
<feature type="domain" description="TTF-type" evidence="1">
    <location>
        <begin position="100"/>
        <end position="197"/>
    </location>
</feature>
<organism evidence="2 3">
    <name type="scientific">Zea mays</name>
    <name type="common">Maize</name>
    <dbReference type="NCBI Taxonomy" id="4577"/>
    <lineage>
        <taxon>Eukaryota</taxon>
        <taxon>Viridiplantae</taxon>
        <taxon>Streptophyta</taxon>
        <taxon>Embryophyta</taxon>
        <taxon>Tracheophyta</taxon>
        <taxon>Spermatophyta</taxon>
        <taxon>Magnoliopsida</taxon>
        <taxon>Liliopsida</taxon>
        <taxon>Poales</taxon>
        <taxon>Poaceae</taxon>
        <taxon>PACMAD clade</taxon>
        <taxon>Panicoideae</taxon>
        <taxon>Andropogonodae</taxon>
        <taxon>Andropogoneae</taxon>
        <taxon>Tripsacinae</taxon>
        <taxon>Zea</taxon>
    </lineage>
</organism>